<name>A0ABM1TM42_LIMPO</name>
<dbReference type="PROSITE" id="PS50174">
    <property type="entry name" value="G_PATCH"/>
    <property type="match status" value="1"/>
</dbReference>
<dbReference type="PANTHER" id="PTHR46528:SF1">
    <property type="entry name" value="PROTEIN SON"/>
    <property type="match status" value="1"/>
</dbReference>
<organism evidence="4 5">
    <name type="scientific">Limulus polyphemus</name>
    <name type="common">Atlantic horseshoe crab</name>
    <dbReference type="NCBI Taxonomy" id="6850"/>
    <lineage>
        <taxon>Eukaryota</taxon>
        <taxon>Metazoa</taxon>
        <taxon>Ecdysozoa</taxon>
        <taxon>Arthropoda</taxon>
        <taxon>Chelicerata</taxon>
        <taxon>Merostomata</taxon>
        <taxon>Xiphosura</taxon>
        <taxon>Limulidae</taxon>
        <taxon>Limulus</taxon>
    </lineage>
</organism>
<sequence length="139" mass="15268">MHLLKKMGWNPGEGLGKNKEGSLEPLLLNVKTDKKGLVAGSEMKKKPIFTAIAKDFSGKHPVSAIMELCTKRRWDPPQFSLVDENGPSHKKTFLFKVRVNGIEYQPAVSSPSKKQAKAVTATVCLQALGILPRDLDNSL</sequence>
<dbReference type="CDD" id="cd19870">
    <property type="entry name" value="DSRM_SON-like"/>
    <property type="match status" value="1"/>
</dbReference>
<dbReference type="SUPFAM" id="SSF54768">
    <property type="entry name" value="dsRNA-binding domain-like"/>
    <property type="match status" value="1"/>
</dbReference>
<dbReference type="SMART" id="SM00443">
    <property type="entry name" value="G_patch"/>
    <property type="match status" value="1"/>
</dbReference>
<dbReference type="Pfam" id="PF00035">
    <property type="entry name" value="dsrm"/>
    <property type="match status" value="1"/>
</dbReference>
<feature type="domain" description="DRBM" evidence="2">
    <location>
        <begin position="60"/>
        <end position="130"/>
    </location>
</feature>
<dbReference type="Pfam" id="PF01585">
    <property type="entry name" value="G-patch"/>
    <property type="match status" value="1"/>
</dbReference>
<keyword evidence="1" id="KW-0694">RNA-binding</keyword>
<protein>
    <submittedName>
        <fullName evidence="5">Protein SON-like</fullName>
    </submittedName>
</protein>
<accession>A0ABM1TM42</accession>
<reference evidence="5" key="1">
    <citation type="submission" date="2025-08" db="UniProtKB">
        <authorList>
            <consortium name="RefSeq"/>
        </authorList>
    </citation>
    <scope>IDENTIFICATION</scope>
    <source>
        <tissue evidence="5">Muscle</tissue>
    </source>
</reference>
<dbReference type="PANTHER" id="PTHR46528">
    <property type="entry name" value="PROTEIN SON"/>
    <property type="match status" value="1"/>
</dbReference>
<evidence type="ECO:0000256" key="1">
    <source>
        <dbReference type="PROSITE-ProRule" id="PRU00266"/>
    </source>
</evidence>
<dbReference type="InterPro" id="IPR000467">
    <property type="entry name" value="G_patch_dom"/>
</dbReference>
<gene>
    <name evidence="5" type="primary">LOC106472692</name>
</gene>
<evidence type="ECO:0000259" key="2">
    <source>
        <dbReference type="PROSITE" id="PS50137"/>
    </source>
</evidence>
<dbReference type="InterPro" id="IPR032922">
    <property type="entry name" value="SON"/>
</dbReference>
<dbReference type="Gene3D" id="3.30.160.20">
    <property type="match status" value="1"/>
</dbReference>
<dbReference type="RefSeq" id="XP_022256948.1">
    <property type="nucleotide sequence ID" value="XM_022401240.1"/>
</dbReference>
<feature type="domain" description="G-patch" evidence="3">
    <location>
        <begin position="1"/>
        <end position="42"/>
    </location>
</feature>
<evidence type="ECO:0000313" key="4">
    <source>
        <dbReference type="Proteomes" id="UP000694941"/>
    </source>
</evidence>
<proteinExistence type="predicted"/>
<evidence type="ECO:0000313" key="5">
    <source>
        <dbReference type="RefSeq" id="XP_022256948.1"/>
    </source>
</evidence>
<dbReference type="GeneID" id="106472692"/>
<dbReference type="Proteomes" id="UP000694941">
    <property type="component" value="Unplaced"/>
</dbReference>
<dbReference type="SMART" id="SM00358">
    <property type="entry name" value="DSRM"/>
    <property type="match status" value="1"/>
</dbReference>
<keyword evidence="4" id="KW-1185">Reference proteome</keyword>
<dbReference type="InterPro" id="IPR014720">
    <property type="entry name" value="dsRBD_dom"/>
</dbReference>
<dbReference type="PROSITE" id="PS50137">
    <property type="entry name" value="DS_RBD"/>
    <property type="match status" value="1"/>
</dbReference>
<evidence type="ECO:0000259" key="3">
    <source>
        <dbReference type="PROSITE" id="PS50174"/>
    </source>
</evidence>